<gene>
    <name evidence="2" type="ORF">ILEXP_LOCUS38987</name>
</gene>
<sequence length="74" mass="8788">MDHSMVQLQKFLLPGKGLGFELKDSHFSNPDQSKHLETARMHLFDIWIDFVNLRSEDYTENSRIPTMVHAYFIY</sequence>
<accession>A0ABC8TJA5</accession>
<evidence type="ECO:0000256" key="1">
    <source>
        <dbReference type="ARBA" id="ARBA00022884"/>
    </source>
</evidence>
<keyword evidence="3" id="KW-1185">Reference proteome</keyword>
<dbReference type="AlphaFoldDB" id="A0ABC8TJA5"/>
<comment type="caution">
    <text evidence="2">The sequence shown here is derived from an EMBL/GenBank/DDBJ whole genome shotgun (WGS) entry which is preliminary data.</text>
</comment>
<protein>
    <submittedName>
        <fullName evidence="2">Uncharacterized protein</fullName>
    </submittedName>
</protein>
<dbReference type="Proteomes" id="UP001642360">
    <property type="component" value="Unassembled WGS sequence"/>
</dbReference>
<keyword evidence="1" id="KW-0694">RNA-binding</keyword>
<dbReference type="PANTHER" id="PTHR13734">
    <property type="entry name" value="TRNA-NUCLEOTIDYLTRANSFERASE"/>
    <property type="match status" value="1"/>
</dbReference>
<dbReference type="InterPro" id="IPR043519">
    <property type="entry name" value="NT_sf"/>
</dbReference>
<name>A0ABC8TJA5_9AQUA</name>
<organism evidence="2 3">
    <name type="scientific">Ilex paraguariensis</name>
    <name type="common">yerba mate</name>
    <dbReference type="NCBI Taxonomy" id="185542"/>
    <lineage>
        <taxon>Eukaryota</taxon>
        <taxon>Viridiplantae</taxon>
        <taxon>Streptophyta</taxon>
        <taxon>Embryophyta</taxon>
        <taxon>Tracheophyta</taxon>
        <taxon>Spermatophyta</taxon>
        <taxon>Magnoliopsida</taxon>
        <taxon>eudicotyledons</taxon>
        <taxon>Gunneridae</taxon>
        <taxon>Pentapetalae</taxon>
        <taxon>asterids</taxon>
        <taxon>campanulids</taxon>
        <taxon>Aquifoliales</taxon>
        <taxon>Aquifoliaceae</taxon>
        <taxon>Ilex</taxon>
    </lineage>
</organism>
<dbReference type="EMBL" id="CAUOFW020005307">
    <property type="protein sequence ID" value="CAK9169534.1"/>
    <property type="molecule type" value="Genomic_DNA"/>
</dbReference>
<dbReference type="GO" id="GO:0003723">
    <property type="term" value="F:RNA binding"/>
    <property type="evidence" value="ECO:0007669"/>
    <property type="project" value="UniProtKB-KW"/>
</dbReference>
<dbReference type="PANTHER" id="PTHR13734:SF5">
    <property type="entry name" value="CCA TRNA NUCLEOTIDYLTRANSFERASE, MITOCHONDRIAL"/>
    <property type="match status" value="1"/>
</dbReference>
<proteinExistence type="predicted"/>
<evidence type="ECO:0000313" key="3">
    <source>
        <dbReference type="Proteomes" id="UP001642360"/>
    </source>
</evidence>
<evidence type="ECO:0000313" key="2">
    <source>
        <dbReference type="EMBL" id="CAK9169534.1"/>
    </source>
</evidence>
<dbReference type="Gene3D" id="3.30.460.10">
    <property type="entry name" value="Beta Polymerase, domain 2"/>
    <property type="match status" value="1"/>
</dbReference>
<reference evidence="2 3" key="1">
    <citation type="submission" date="2024-02" db="EMBL/GenBank/DDBJ databases">
        <authorList>
            <person name="Vignale AGUSTIN F."/>
            <person name="Sosa J E."/>
            <person name="Modenutti C."/>
        </authorList>
    </citation>
    <scope>NUCLEOTIDE SEQUENCE [LARGE SCALE GENOMIC DNA]</scope>
</reference>